<dbReference type="InParanoid" id="A0A1Q3D739"/>
<evidence type="ECO:0000313" key="3">
    <source>
        <dbReference type="Proteomes" id="UP000187406"/>
    </source>
</evidence>
<sequence>MEMNGKETMDKNDKSTMEVKVQENMEKTEEASNIDKPQVHYRGWKAMPFIIGNETFEKLGAIGTLSNLLIYLTTVFNMKSITAANMINIFNGTTNFGTLVGAFLCDTYFGRYKTLGFATCASFMV</sequence>
<dbReference type="AlphaFoldDB" id="A0A1Q3D739"/>
<dbReference type="Proteomes" id="UP000187406">
    <property type="component" value="Unassembled WGS sequence"/>
</dbReference>
<evidence type="ECO:0000256" key="1">
    <source>
        <dbReference type="SAM" id="MobiDB-lite"/>
    </source>
</evidence>
<accession>A0A1Q3D739</accession>
<evidence type="ECO:0000313" key="2">
    <source>
        <dbReference type="EMBL" id="GAV88269.1"/>
    </source>
</evidence>
<organism evidence="2 3">
    <name type="scientific">Cephalotus follicularis</name>
    <name type="common">Albany pitcher plant</name>
    <dbReference type="NCBI Taxonomy" id="3775"/>
    <lineage>
        <taxon>Eukaryota</taxon>
        <taxon>Viridiplantae</taxon>
        <taxon>Streptophyta</taxon>
        <taxon>Embryophyta</taxon>
        <taxon>Tracheophyta</taxon>
        <taxon>Spermatophyta</taxon>
        <taxon>Magnoliopsida</taxon>
        <taxon>eudicotyledons</taxon>
        <taxon>Gunneridae</taxon>
        <taxon>Pentapetalae</taxon>
        <taxon>rosids</taxon>
        <taxon>fabids</taxon>
        <taxon>Oxalidales</taxon>
        <taxon>Cephalotaceae</taxon>
        <taxon>Cephalotus</taxon>
    </lineage>
</organism>
<proteinExistence type="predicted"/>
<feature type="non-terminal residue" evidence="2">
    <location>
        <position position="125"/>
    </location>
</feature>
<dbReference type="OrthoDB" id="8904098at2759"/>
<dbReference type="SUPFAM" id="SSF103473">
    <property type="entry name" value="MFS general substrate transporter"/>
    <property type="match status" value="1"/>
</dbReference>
<feature type="compositionally biased region" description="Basic and acidic residues" evidence="1">
    <location>
        <begin position="1"/>
        <end position="30"/>
    </location>
</feature>
<dbReference type="PANTHER" id="PTHR11654">
    <property type="entry name" value="OLIGOPEPTIDE TRANSPORTER-RELATED"/>
    <property type="match status" value="1"/>
</dbReference>
<dbReference type="Gene3D" id="1.20.1250.20">
    <property type="entry name" value="MFS general substrate transporter like domains"/>
    <property type="match status" value="1"/>
</dbReference>
<keyword evidence="3" id="KW-1185">Reference proteome</keyword>
<name>A0A1Q3D739_CEPFO</name>
<feature type="region of interest" description="Disordered" evidence="1">
    <location>
        <begin position="1"/>
        <end position="32"/>
    </location>
</feature>
<gene>
    <name evidence="2" type="ORF">CFOL_v3_31692</name>
</gene>
<dbReference type="EMBL" id="BDDD01004755">
    <property type="protein sequence ID" value="GAV88269.1"/>
    <property type="molecule type" value="Genomic_DNA"/>
</dbReference>
<comment type="caution">
    <text evidence="2">The sequence shown here is derived from an EMBL/GenBank/DDBJ whole genome shotgun (WGS) entry which is preliminary data.</text>
</comment>
<protein>
    <recommendedName>
        <fullName evidence="4">PTR2 domain-containing protein</fullName>
    </recommendedName>
</protein>
<evidence type="ECO:0008006" key="4">
    <source>
        <dbReference type="Google" id="ProtNLM"/>
    </source>
</evidence>
<dbReference type="InterPro" id="IPR036259">
    <property type="entry name" value="MFS_trans_sf"/>
</dbReference>
<reference evidence="3" key="1">
    <citation type="submission" date="2016-04" db="EMBL/GenBank/DDBJ databases">
        <title>Cephalotus genome sequencing.</title>
        <authorList>
            <person name="Fukushima K."/>
            <person name="Hasebe M."/>
            <person name="Fang X."/>
        </authorList>
    </citation>
    <scope>NUCLEOTIDE SEQUENCE [LARGE SCALE GENOMIC DNA]</scope>
    <source>
        <strain evidence="3">cv. St1</strain>
    </source>
</reference>